<dbReference type="EMBL" id="JAOVZO020000020">
    <property type="protein sequence ID" value="MDC8015577.1"/>
    <property type="molecule type" value="Genomic_DNA"/>
</dbReference>
<dbReference type="InterPro" id="IPR000390">
    <property type="entry name" value="Small_drug/metabolite_transptr"/>
</dbReference>
<dbReference type="InterPro" id="IPR037185">
    <property type="entry name" value="EmrE-like"/>
</dbReference>
<dbReference type="GO" id="GO:0005886">
    <property type="term" value="C:plasma membrane"/>
    <property type="evidence" value="ECO:0007669"/>
    <property type="project" value="UniProtKB-SubCell"/>
</dbReference>
<evidence type="ECO:0000256" key="1">
    <source>
        <dbReference type="ARBA" id="ARBA00004651"/>
    </source>
</evidence>
<evidence type="ECO:0000313" key="11">
    <source>
        <dbReference type="EMBL" id="MDC8015577.1"/>
    </source>
</evidence>
<dbReference type="Gene3D" id="1.10.3730.20">
    <property type="match status" value="1"/>
</dbReference>
<evidence type="ECO:0000256" key="6">
    <source>
        <dbReference type="ARBA" id="ARBA00023136"/>
    </source>
</evidence>
<name>A0A9X3YNJ2_9GAMM</name>
<gene>
    <name evidence="11" type="primary">sugE</name>
    <name evidence="11" type="ORF">OD750_023875</name>
</gene>
<keyword evidence="4 9" id="KW-0812">Transmembrane</keyword>
<evidence type="ECO:0000256" key="4">
    <source>
        <dbReference type="ARBA" id="ARBA00022692"/>
    </source>
</evidence>
<evidence type="ECO:0000256" key="10">
    <source>
        <dbReference type="SAM" id="Phobius"/>
    </source>
</evidence>
<sequence length="106" mass="11133">MAWFYLILAGLFEIGWAIGLKHTCGWSRLVPSLLTLAAMGISFWLLSLALKELPIGTAYAIWTGIGAAGTAILGIVWFGEAATAIRLASLALIVLGVLGLKFASNG</sequence>
<feature type="transmembrane region" description="Helical" evidence="10">
    <location>
        <begin position="33"/>
        <end position="50"/>
    </location>
</feature>
<evidence type="ECO:0000256" key="7">
    <source>
        <dbReference type="ARBA" id="ARBA00038151"/>
    </source>
</evidence>
<comment type="similarity">
    <text evidence="7">Belongs to the drug/metabolite transporter (DMT) superfamily. Small multidrug resistance (SMR) (TC 2.A.7.1) family. Gdx/SugE subfamily.</text>
</comment>
<feature type="transmembrane region" description="Helical" evidence="10">
    <location>
        <begin position="84"/>
        <end position="103"/>
    </location>
</feature>
<evidence type="ECO:0000256" key="3">
    <source>
        <dbReference type="ARBA" id="ARBA00022475"/>
    </source>
</evidence>
<dbReference type="FunFam" id="1.10.3730.20:FF:000001">
    <property type="entry name" value="Quaternary ammonium compound resistance transporter SugE"/>
    <property type="match status" value="1"/>
</dbReference>
<dbReference type="NCBIfam" id="NF008512">
    <property type="entry name" value="PRK11431.1"/>
    <property type="match status" value="1"/>
</dbReference>
<keyword evidence="3" id="KW-1003">Cell membrane</keyword>
<dbReference type="PANTHER" id="PTHR30561">
    <property type="entry name" value="SMR FAMILY PROTON-DEPENDENT DRUG EFFLUX TRANSPORTER SUGE"/>
    <property type="match status" value="1"/>
</dbReference>
<dbReference type="PANTHER" id="PTHR30561:SF0">
    <property type="entry name" value="GUANIDINIUM EXPORTER"/>
    <property type="match status" value="1"/>
</dbReference>
<reference evidence="11" key="1">
    <citation type="submission" date="2023-02" db="EMBL/GenBank/DDBJ databases">
        <title>Tahibacter soli sp. nov. isolated from soil.</title>
        <authorList>
            <person name="Baek J.H."/>
            <person name="Lee J.K."/>
            <person name="Choi D.G."/>
            <person name="Jeon C.O."/>
        </authorList>
    </citation>
    <scope>NUCLEOTIDE SEQUENCE</scope>
    <source>
        <strain evidence="11">BL</strain>
    </source>
</reference>
<keyword evidence="2" id="KW-0813">Transport</keyword>
<evidence type="ECO:0000256" key="5">
    <source>
        <dbReference type="ARBA" id="ARBA00022989"/>
    </source>
</evidence>
<dbReference type="GO" id="GO:1990961">
    <property type="term" value="P:xenobiotic detoxification by transmembrane export across the plasma membrane"/>
    <property type="evidence" value="ECO:0007669"/>
    <property type="project" value="UniProtKB-ARBA"/>
</dbReference>
<comment type="caution">
    <text evidence="11">The sequence shown here is derived from an EMBL/GenBank/DDBJ whole genome shotgun (WGS) entry which is preliminary data.</text>
</comment>
<evidence type="ECO:0000256" key="2">
    <source>
        <dbReference type="ARBA" id="ARBA00022448"/>
    </source>
</evidence>
<dbReference type="SUPFAM" id="SSF103481">
    <property type="entry name" value="Multidrug resistance efflux transporter EmrE"/>
    <property type="match status" value="1"/>
</dbReference>
<dbReference type="InterPro" id="IPR045324">
    <property type="entry name" value="Small_multidrug_res"/>
</dbReference>
<feature type="transmembrane region" description="Helical" evidence="10">
    <location>
        <begin position="57"/>
        <end position="78"/>
    </location>
</feature>
<accession>A0A9X3YNJ2</accession>
<keyword evidence="6 10" id="KW-0472">Membrane</keyword>
<organism evidence="11 12">
    <name type="scientific">Tahibacter soli</name>
    <dbReference type="NCBI Taxonomy" id="2983605"/>
    <lineage>
        <taxon>Bacteria</taxon>
        <taxon>Pseudomonadati</taxon>
        <taxon>Pseudomonadota</taxon>
        <taxon>Gammaproteobacteria</taxon>
        <taxon>Lysobacterales</taxon>
        <taxon>Rhodanobacteraceae</taxon>
        <taxon>Tahibacter</taxon>
    </lineage>
</organism>
<proteinExistence type="inferred from homology"/>
<keyword evidence="5 10" id="KW-1133">Transmembrane helix</keyword>
<evidence type="ECO:0000256" key="9">
    <source>
        <dbReference type="RuleBase" id="RU003942"/>
    </source>
</evidence>
<dbReference type="RefSeq" id="WP_263545206.1">
    <property type="nucleotide sequence ID" value="NZ_JAOVZO020000020.1"/>
</dbReference>
<evidence type="ECO:0000313" key="12">
    <source>
        <dbReference type="Proteomes" id="UP001139971"/>
    </source>
</evidence>
<evidence type="ECO:0000256" key="8">
    <source>
        <dbReference type="ARBA" id="ARBA00039168"/>
    </source>
</evidence>
<dbReference type="AlphaFoldDB" id="A0A9X3YNJ2"/>
<dbReference type="Pfam" id="PF00893">
    <property type="entry name" value="Multi_Drug_Res"/>
    <property type="match status" value="1"/>
</dbReference>
<keyword evidence="12" id="KW-1185">Reference proteome</keyword>
<dbReference type="Proteomes" id="UP001139971">
    <property type="component" value="Unassembled WGS sequence"/>
</dbReference>
<comment type="subcellular location">
    <subcellularLocation>
        <location evidence="1 9">Cell membrane</location>
        <topology evidence="1 9">Multi-pass membrane protein</topology>
    </subcellularLocation>
</comment>
<protein>
    <recommendedName>
        <fullName evidence="8">Guanidinium exporter</fullName>
    </recommendedName>
</protein>
<dbReference type="GO" id="GO:0022857">
    <property type="term" value="F:transmembrane transporter activity"/>
    <property type="evidence" value="ECO:0007669"/>
    <property type="project" value="InterPro"/>
</dbReference>